<dbReference type="PANTHER" id="PTHR10039:SF17">
    <property type="entry name" value="FUNGAL STAND N-TERMINAL GOODBYE DOMAIN-CONTAINING PROTEIN-RELATED"/>
    <property type="match status" value="1"/>
</dbReference>
<feature type="compositionally biased region" description="Polar residues" evidence="3">
    <location>
        <begin position="870"/>
        <end position="888"/>
    </location>
</feature>
<organism evidence="5 6">
    <name type="scientific">Dactylellina haptotyla (strain CBS 200.50)</name>
    <name type="common">Nematode-trapping fungus</name>
    <name type="synonym">Monacrosporium haptotylum</name>
    <dbReference type="NCBI Taxonomy" id="1284197"/>
    <lineage>
        <taxon>Eukaryota</taxon>
        <taxon>Fungi</taxon>
        <taxon>Dikarya</taxon>
        <taxon>Ascomycota</taxon>
        <taxon>Pezizomycotina</taxon>
        <taxon>Orbiliomycetes</taxon>
        <taxon>Orbiliales</taxon>
        <taxon>Orbiliaceae</taxon>
        <taxon>Dactylellina</taxon>
    </lineage>
</organism>
<dbReference type="InterPro" id="IPR044736">
    <property type="entry name" value="Gid1/RanBPM/SPLA_SPRY"/>
</dbReference>
<proteinExistence type="predicted"/>
<feature type="region of interest" description="Disordered" evidence="3">
    <location>
        <begin position="907"/>
        <end position="926"/>
    </location>
</feature>
<dbReference type="Gene3D" id="3.40.50.300">
    <property type="entry name" value="P-loop containing nucleotide triphosphate hydrolases"/>
    <property type="match status" value="1"/>
</dbReference>
<dbReference type="Pfam" id="PF13637">
    <property type="entry name" value="Ank_4"/>
    <property type="match status" value="1"/>
</dbReference>
<dbReference type="SMART" id="SM00248">
    <property type="entry name" value="ANK"/>
    <property type="match status" value="10"/>
</dbReference>
<dbReference type="Pfam" id="PF13606">
    <property type="entry name" value="Ank_3"/>
    <property type="match status" value="1"/>
</dbReference>
<dbReference type="EMBL" id="AQGS01000013">
    <property type="protein sequence ID" value="EPS45548.1"/>
    <property type="molecule type" value="Genomic_DNA"/>
</dbReference>
<dbReference type="eggNOG" id="KOG4177">
    <property type="taxonomic scope" value="Eukaryota"/>
</dbReference>
<dbReference type="InterPro" id="IPR036770">
    <property type="entry name" value="Ankyrin_rpt-contain_sf"/>
</dbReference>
<dbReference type="InterPro" id="IPR056884">
    <property type="entry name" value="NPHP3-like_N"/>
</dbReference>
<dbReference type="InterPro" id="IPR002110">
    <property type="entry name" value="Ankyrin_rpt"/>
</dbReference>
<dbReference type="Proteomes" id="UP000015100">
    <property type="component" value="Unassembled WGS sequence"/>
</dbReference>
<comment type="caution">
    <text evidence="5">The sequence shown here is derived from an EMBL/GenBank/DDBJ whole genome shotgun (WGS) entry which is preliminary data.</text>
</comment>
<dbReference type="PANTHER" id="PTHR10039">
    <property type="entry name" value="AMELOGENIN"/>
    <property type="match status" value="1"/>
</dbReference>
<keyword evidence="6" id="KW-1185">Reference proteome</keyword>
<feature type="repeat" description="ANK" evidence="2">
    <location>
        <begin position="1399"/>
        <end position="1431"/>
    </location>
</feature>
<dbReference type="Gene3D" id="2.60.120.920">
    <property type="match status" value="1"/>
</dbReference>
<evidence type="ECO:0000256" key="1">
    <source>
        <dbReference type="ARBA" id="ARBA00022737"/>
    </source>
</evidence>
<feature type="compositionally biased region" description="Polar residues" evidence="3">
    <location>
        <begin position="1"/>
        <end position="15"/>
    </location>
</feature>
<dbReference type="PROSITE" id="PS50297">
    <property type="entry name" value="ANK_REP_REGION"/>
    <property type="match status" value="2"/>
</dbReference>
<dbReference type="Pfam" id="PF24883">
    <property type="entry name" value="NPHP3_N"/>
    <property type="match status" value="1"/>
</dbReference>
<dbReference type="InterPro" id="IPR013320">
    <property type="entry name" value="ConA-like_dom_sf"/>
</dbReference>
<feature type="region of interest" description="Disordered" evidence="3">
    <location>
        <begin position="870"/>
        <end position="897"/>
    </location>
</feature>
<feature type="repeat" description="ANK" evidence="2">
    <location>
        <begin position="1155"/>
        <end position="1187"/>
    </location>
</feature>
<feature type="region of interest" description="Disordered" evidence="3">
    <location>
        <begin position="689"/>
        <end position="713"/>
    </location>
</feature>
<accession>S8C1C1</accession>
<feature type="region of interest" description="Disordered" evidence="3">
    <location>
        <begin position="1"/>
        <end position="25"/>
    </location>
</feature>
<name>S8C1C1_DACHA</name>
<dbReference type="SUPFAM" id="SSF48403">
    <property type="entry name" value="Ankyrin repeat"/>
    <property type="match status" value="3"/>
</dbReference>
<protein>
    <recommendedName>
        <fullName evidence="4">B30.2/SPRY domain-containing protein</fullName>
    </recommendedName>
</protein>
<feature type="compositionally biased region" description="Polar residues" evidence="3">
    <location>
        <begin position="907"/>
        <end position="919"/>
    </location>
</feature>
<feature type="repeat" description="ANK" evidence="2">
    <location>
        <begin position="1244"/>
        <end position="1276"/>
    </location>
</feature>
<dbReference type="SUPFAM" id="SSF52540">
    <property type="entry name" value="P-loop containing nucleoside triphosphate hydrolases"/>
    <property type="match status" value="1"/>
</dbReference>
<reference evidence="6" key="2">
    <citation type="submission" date="2013-04" db="EMBL/GenBank/DDBJ databases">
        <title>Genomic mechanisms accounting for the adaptation to parasitism in nematode-trapping fungi.</title>
        <authorList>
            <person name="Ahren D.G."/>
        </authorList>
    </citation>
    <scope>NUCLEOTIDE SEQUENCE [LARGE SCALE GENOMIC DNA]</scope>
    <source>
        <strain evidence="6">CBS 200.50</strain>
    </source>
</reference>
<feature type="domain" description="B30.2/SPRY" evidence="4">
    <location>
        <begin position="1531"/>
        <end position="1736"/>
    </location>
</feature>
<keyword evidence="1" id="KW-0677">Repeat</keyword>
<evidence type="ECO:0000256" key="2">
    <source>
        <dbReference type="PROSITE-ProRule" id="PRU00023"/>
    </source>
</evidence>
<dbReference type="STRING" id="1284197.S8C1C1"/>
<dbReference type="OrthoDB" id="341259at2759"/>
<gene>
    <name evidence="5" type="ORF">H072_429</name>
</gene>
<evidence type="ECO:0000313" key="5">
    <source>
        <dbReference type="EMBL" id="EPS45548.1"/>
    </source>
</evidence>
<dbReference type="SUPFAM" id="SSF49899">
    <property type="entry name" value="Concanavalin A-like lectins/glucanases"/>
    <property type="match status" value="1"/>
</dbReference>
<dbReference type="CDD" id="cd12885">
    <property type="entry name" value="SPRY_RanBP_like"/>
    <property type="match status" value="1"/>
</dbReference>
<evidence type="ECO:0000259" key="4">
    <source>
        <dbReference type="PROSITE" id="PS50188"/>
    </source>
</evidence>
<dbReference type="InterPro" id="IPR027417">
    <property type="entry name" value="P-loop_NTPase"/>
</dbReference>
<keyword evidence="2" id="KW-0040">ANK repeat</keyword>
<dbReference type="Gene3D" id="1.25.40.20">
    <property type="entry name" value="Ankyrin repeat-containing domain"/>
    <property type="match status" value="2"/>
</dbReference>
<sequence>MSRASTPTLPQTPSWNFRPPESTPSPCWDKAQEIFLTELRSSRRFSESATAVFLNTDYRIDKAINSCLAMKTKAENQYGSKRANPALKLLNILRTVKDVGDSFLQFAPETVSMAWSAVSLLIRVGTDDLDKCELISGCCEHIVTIVLNCRLYENRYNVPGPDGALEEIEDKILQAIPNLLYLILDFSWHTHYHLDKSRLVRSFKETFSNTLKMKIDILITEYQKLRSLAEDAFQERVMEQLSHIHSTLNTNFAELREILFPALHDLTIKVDHIDEKMKLIDSRLQNEQLRVIYLNSCRRFNPSNIPSKMFMAMFEHIRDDYKNMSLWLFSDPTYQKWEDPTNKTTSMICLKGPRGFGKSVKITCTIKRLMELGVTYDGSRVIVLFFYFKKGDEKTQYTRRAFESLVSQLLDKKAIFDSPELIKKCIEIIEEVSMIQEMHTQAPLETGVSINSLEYLVKVFKKVTELIKSPVFVVMDAIDECEDRIQGNLMQWLKDICQTTNGNVKVICSSRDNINIESLLQDGPSPQSARKQVKLSTEEKKFPAGVKMVVIDELSNAVDLRMYITKKAEDIVLRRVNGDRGEYFQQELNRIVDIIQKKASGNFTYATMVIANLQQPTKSTLERKLLQLPPAIEGMYRRSLEVLTPDEQHLVVFALKWVVWGVRGISLLEIIEHYKEIYHPIPRSRSGTPALEGRSLYQNGAPKPVKKLSDPYSNPEVAETRYHLRNSGRDFFQFDDATDSIDAHLSVIEWIQSEASHMIGANSKKATPMVKMDENGQWTLSVAIPTTVTQHGQNLANIINKREANLAIAIDILYALNNTEFQDRYMPWDPPSDASDVENLDFWEYLWFKNFPEKKLQKLKPLARDAKNRNTQLNGNHLNGHSRQNSTPSPAPPDQIQLSEPEIQVGSENVNTSAEQNAPQKKETPLLDANFTFNHSSKALDSEGVEPTSSPKEHLRAPRYEVKNLRHHFHLLQQDWKAEERIGDSWDIFFEQLRLFVQPQNWKRWAVADASIAQQYGLDREYAKAAGSIRRNVYQRCTSPLELAAKEGWLFILDYLMQSGIASLEDLDMTDLVPAIRRPIIQSTLLQPTCLKALLDYGANVDSAGYKGNTALIECINKLSSKKNNLEYSEQITLMESIKILLEAGANIKVHAAVTAYTPLHIAAQLRNVELVRLALSKLERADVNETDFSGQTAMHHLFFLGQYVRNDVRADRGGARKRFADAGREIFDMLIQHGADVNAQTYDSKGPLDCAARFGDLEGMRLLLAKGADVHDDDAGGNTYLMHCAGSSFYWGVPGLELARVLIEAGLDPGRRNKDGQTILSKAVTAMDTKLVEYLLEVLSAGYPSSHDYILQVDLHSRSLLWKCARQEHGPRIIGEMLLNNLEEDEISHLLNLTDTDYGFNPLHAAARSRNYEMLQYLVSFKPDGTAKTFNGDSALDLFIREITFDFRDAMSNETEKCLEALLSITPMPYVNINLLLQAALKYNAPQIAQIVAQNASDTFKSQNQAPDDDGWTIFHTALQSGTIELLQTCYPDLPYETIYGTLSKSKDPSRFSNDRKGDWCELSEDGLEVWKSIDSMDGTEVDADQLILTDHPIPAEMTRYYFEVTMGRRIKTSQNTCVAAIGIQVGDHDEFNHTCVGWDNGIGFHGDGGIYEPPADIGKAFSSENGPMKHPYGKGAEDDTVGCGIDTRTGQVFFTLNGQFVGVGGKVLRHFKLFPAVSISYNAHLKVNLGQKPFASKRPYEIFDTLKN</sequence>
<dbReference type="Pfam" id="PF12796">
    <property type="entry name" value="Ank_2"/>
    <property type="match status" value="1"/>
</dbReference>
<dbReference type="Pfam" id="PF00622">
    <property type="entry name" value="SPRY"/>
    <property type="match status" value="1"/>
</dbReference>
<dbReference type="PROSITE" id="PS50088">
    <property type="entry name" value="ANK_REPEAT"/>
    <property type="match status" value="3"/>
</dbReference>
<evidence type="ECO:0000313" key="6">
    <source>
        <dbReference type="Proteomes" id="UP000015100"/>
    </source>
</evidence>
<dbReference type="PRINTS" id="PR01415">
    <property type="entry name" value="ANKYRIN"/>
</dbReference>
<dbReference type="InterPro" id="IPR001870">
    <property type="entry name" value="B30.2/SPRY"/>
</dbReference>
<dbReference type="HOGENOM" id="CLU_002709_0_0_1"/>
<dbReference type="InterPro" id="IPR003877">
    <property type="entry name" value="SPRY_dom"/>
</dbReference>
<reference evidence="5 6" key="1">
    <citation type="journal article" date="2013" name="PLoS Genet.">
        <title>Genomic mechanisms accounting for the adaptation to parasitism in nematode-trapping fungi.</title>
        <authorList>
            <person name="Meerupati T."/>
            <person name="Andersson K.M."/>
            <person name="Friman E."/>
            <person name="Kumar D."/>
            <person name="Tunlid A."/>
            <person name="Ahren D."/>
        </authorList>
    </citation>
    <scope>NUCLEOTIDE SEQUENCE [LARGE SCALE GENOMIC DNA]</scope>
    <source>
        <strain evidence="5 6">CBS 200.50</strain>
    </source>
</reference>
<dbReference type="PROSITE" id="PS50188">
    <property type="entry name" value="B302_SPRY"/>
    <property type="match status" value="1"/>
</dbReference>
<evidence type="ECO:0000256" key="3">
    <source>
        <dbReference type="SAM" id="MobiDB-lite"/>
    </source>
</evidence>
<dbReference type="SMART" id="SM00449">
    <property type="entry name" value="SPRY"/>
    <property type="match status" value="1"/>
</dbReference>
<dbReference type="eggNOG" id="KOG1477">
    <property type="taxonomic scope" value="Eukaryota"/>
</dbReference>
<dbReference type="InterPro" id="IPR043136">
    <property type="entry name" value="B30.2/SPRY_sf"/>
</dbReference>